<name>A0ABR2T0G4_9ROSI</name>
<gene>
    <name evidence="1" type="ORF">V6N11_032373</name>
</gene>
<proteinExistence type="predicted"/>
<accession>A0ABR2T0G4</accession>
<reference evidence="1 2" key="1">
    <citation type="journal article" date="2024" name="G3 (Bethesda)">
        <title>Genome assembly of Hibiscus sabdariffa L. provides insights into metabolisms of medicinal natural products.</title>
        <authorList>
            <person name="Kim T."/>
        </authorList>
    </citation>
    <scope>NUCLEOTIDE SEQUENCE [LARGE SCALE GENOMIC DNA]</scope>
    <source>
        <strain evidence="1">TK-2024</strain>
        <tissue evidence="1">Old leaves</tissue>
    </source>
</reference>
<comment type="caution">
    <text evidence="1">The sequence shown here is derived from an EMBL/GenBank/DDBJ whole genome shotgun (WGS) entry which is preliminary data.</text>
</comment>
<dbReference type="EMBL" id="JBBPBN010000010">
    <property type="protein sequence ID" value="KAK9030973.1"/>
    <property type="molecule type" value="Genomic_DNA"/>
</dbReference>
<organism evidence="1 2">
    <name type="scientific">Hibiscus sabdariffa</name>
    <name type="common">roselle</name>
    <dbReference type="NCBI Taxonomy" id="183260"/>
    <lineage>
        <taxon>Eukaryota</taxon>
        <taxon>Viridiplantae</taxon>
        <taxon>Streptophyta</taxon>
        <taxon>Embryophyta</taxon>
        <taxon>Tracheophyta</taxon>
        <taxon>Spermatophyta</taxon>
        <taxon>Magnoliopsida</taxon>
        <taxon>eudicotyledons</taxon>
        <taxon>Gunneridae</taxon>
        <taxon>Pentapetalae</taxon>
        <taxon>rosids</taxon>
        <taxon>malvids</taxon>
        <taxon>Malvales</taxon>
        <taxon>Malvaceae</taxon>
        <taxon>Malvoideae</taxon>
        <taxon>Hibiscus</taxon>
    </lineage>
</organism>
<keyword evidence="2" id="KW-1185">Reference proteome</keyword>
<sequence>MNESGNAWDATKVMQVFNSTDATAILSCPIAKNRNDILIWANHSSGLYSVRSAYHWLMRQQHNEAPPSPICLEVRYPTLHPAQVGRSQKMTLSKSTLMEPIALLMEQQQLGL</sequence>
<evidence type="ECO:0000313" key="1">
    <source>
        <dbReference type="EMBL" id="KAK9030973.1"/>
    </source>
</evidence>
<evidence type="ECO:0000313" key="2">
    <source>
        <dbReference type="Proteomes" id="UP001396334"/>
    </source>
</evidence>
<dbReference type="Proteomes" id="UP001396334">
    <property type="component" value="Unassembled WGS sequence"/>
</dbReference>
<protein>
    <submittedName>
        <fullName evidence="1">Uncharacterized protein</fullName>
    </submittedName>
</protein>